<accession>A0A517PY76</accession>
<dbReference type="AlphaFoldDB" id="A0A517PY76"/>
<dbReference type="SUPFAM" id="SSF52540">
    <property type="entry name" value="P-loop containing nucleoside triphosphate hydrolases"/>
    <property type="match status" value="1"/>
</dbReference>
<dbReference type="OrthoDB" id="259391at2"/>
<reference evidence="1 2" key="1">
    <citation type="submission" date="2019-02" db="EMBL/GenBank/DDBJ databases">
        <title>Deep-cultivation of Planctomycetes and their phenomic and genomic characterization uncovers novel biology.</title>
        <authorList>
            <person name="Wiegand S."/>
            <person name="Jogler M."/>
            <person name="Boedeker C."/>
            <person name="Pinto D."/>
            <person name="Vollmers J."/>
            <person name="Rivas-Marin E."/>
            <person name="Kohn T."/>
            <person name="Peeters S.H."/>
            <person name="Heuer A."/>
            <person name="Rast P."/>
            <person name="Oberbeckmann S."/>
            <person name="Bunk B."/>
            <person name="Jeske O."/>
            <person name="Meyerdierks A."/>
            <person name="Storesund J.E."/>
            <person name="Kallscheuer N."/>
            <person name="Luecker S."/>
            <person name="Lage O.M."/>
            <person name="Pohl T."/>
            <person name="Merkel B.J."/>
            <person name="Hornburger P."/>
            <person name="Mueller R.-W."/>
            <person name="Bruemmer F."/>
            <person name="Labrenz M."/>
            <person name="Spormann A.M."/>
            <person name="Op den Camp H."/>
            <person name="Overmann J."/>
            <person name="Amann R."/>
            <person name="Jetten M.S.M."/>
            <person name="Mascher T."/>
            <person name="Medema M.H."/>
            <person name="Devos D.P."/>
            <person name="Kaster A.-K."/>
            <person name="Ovreas L."/>
            <person name="Rohde M."/>
            <person name="Galperin M.Y."/>
            <person name="Jogler C."/>
        </authorList>
    </citation>
    <scope>NUCLEOTIDE SEQUENCE [LARGE SCALE GENOMIC DNA]</scope>
    <source>
        <strain evidence="1 2">HG66A1</strain>
    </source>
</reference>
<dbReference type="EMBL" id="CP036266">
    <property type="protein sequence ID" value="QDT24340.1"/>
    <property type="molecule type" value="Genomic_DNA"/>
</dbReference>
<gene>
    <name evidence="1" type="ORF">HG66A1_61720</name>
</gene>
<sequence>MNMTAIQPKQRADTLSATEPVIQEFGTKLQLIRDRVVSVANGYQTGVYIVGRPGTSKTFTVRQELELLDKPWVNKNARMTPMGLFEFLADHPEHVIVLDDITSLFKNEQALQILLAALDGQPDEPRLISYKSKDRDERIWFTGSIIAISNIPLRHDPLARALGSRIVMLEHEPTDEEVAVFIRHLALQGYPELSPDECLEVAEFLIAETRKMDQRLDLRHLTKAWQDYRQVKQGDALTSWQDLVRSSLQKQIAEPVRAISKDEDKEIQRQLIKELTERFPNDRHSQLAEWPHGKSTFYKRLKEVTSTARMV</sequence>
<evidence type="ECO:0008006" key="3">
    <source>
        <dbReference type="Google" id="ProtNLM"/>
    </source>
</evidence>
<evidence type="ECO:0000313" key="2">
    <source>
        <dbReference type="Proteomes" id="UP000320421"/>
    </source>
</evidence>
<dbReference type="InterPro" id="IPR027417">
    <property type="entry name" value="P-loop_NTPase"/>
</dbReference>
<dbReference type="Proteomes" id="UP000320421">
    <property type="component" value="Chromosome"/>
</dbReference>
<proteinExistence type="predicted"/>
<name>A0A517PY76_9PLAN</name>
<organism evidence="1 2">
    <name type="scientific">Gimesia chilikensis</name>
    <dbReference type="NCBI Taxonomy" id="2605989"/>
    <lineage>
        <taxon>Bacteria</taxon>
        <taxon>Pseudomonadati</taxon>
        <taxon>Planctomycetota</taxon>
        <taxon>Planctomycetia</taxon>
        <taxon>Planctomycetales</taxon>
        <taxon>Planctomycetaceae</taxon>
        <taxon>Gimesia</taxon>
    </lineage>
</organism>
<dbReference type="Gene3D" id="3.40.50.300">
    <property type="entry name" value="P-loop containing nucleotide triphosphate hydrolases"/>
    <property type="match status" value="1"/>
</dbReference>
<evidence type="ECO:0000313" key="1">
    <source>
        <dbReference type="EMBL" id="QDT24340.1"/>
    </source>
</evidence>
<dbReference type="RefSeq" id="WP_145192935.1">
    <property type="nucleotide sequence ID" value="NZ_CP036266.1"/>
</dbReference>
<keyword evidence="2" id="KW-1185">Reference proteome</keyword>
<protein>
    <recommendedName>
        <fullName evidence="3">ATPase AAA-type core domain-containing protein</fullName>
    </recommendedName>
</protein>